<evidence type="ECO:0000313" key="2">
    <source>
        <dbReference type="Proteomes" id="UP001201449"/>
    </source>
</evidence>
<accession>A0ABS9BVZ7</accession>
<dbReference type="EMBL" id="JAKEVZ010000010">
    <property type="protein sequence ID" value="MCF1752193.1"/>
    <property type="molecule type" value="Genomic_DNA"/>
</dbReference>
<keyword evidence="2" id="KW-1185">Reference proteome</keyword>
<dbReference type="NCBIfam" id="TIGR03511">
    <property type="entry name" value="GldH_lipo"/>
    <property type="match status" value="1"/>
</dbReference>
<keyword evidence="1" id="KW-0449">Lipoprotein</keyword>
<dbReference type="RefSeq" id="WP_234862096.1">
    <property type="nucleotide sequence ID" value="NZ_JAKEVZ010000010.1"/>
</dbReference>
<protein>
    <submittedName>
        <fullName evidence="1">Gliding motility lipoprotein GldH</fullName>
    </submittedName>
</protein>
<dbReference type="InterPro" id="IPR020018">
    <property type="entry name" value="Motility-assoc_lipoprot_GldH"/>
</dbReference>
<proteinExistence type="predicted"/>
<dbReference type="Proteomes" id="UP001201449">
    <property type="component" value="Unassembled WGS sequence"/>
</dbReference>
<reference evidence="1 2" key="1">
    <citation type="submission" date="2022-01" db="EMBL/GenBank/DDBJ databases">
        <title>Mariniradius saccharolyticus sp. nov., isolated from sediment of a river.</title>
        <authorList>
            <person name="Liu H."/>
        </authorList>
    </citation>
    <scope>NUCLEOTIDE SEQUENCE [LARGE SCALE GENOMIC DNA]</scope>
    <source>
        <strain evidence="1 2">RY-2</strain>
    </source>
</reference>
<name>A0ABS9BVZ7_9BACT</name>
<dbReference type="PROSITE" id="PS51257">
    <property type="entry name" value="PROKAR_LIPOPROTEIN"/>
    <property type="match status" value="1"/>
</dbReference>
<dbReference type="Pfam" id="PF14109">
    <property type="entry name" value="GldH_lipo"/>
    <property type="match status" value="1"/>
</dbReference>
<comment type="caution">
    <text evidence="1">The sequence shown here is derived from an EMBL/GenBank/DDBJ whole genome shotgun (WGS) entry which is preliminary data.</text>
</comment>
<organism evidence="1 2">
    <name type="scientific">Mariniradius sediminis</name>
    <dbReference type="NCBI Taxonomy" id="2909237"/>
    <lineage>
        <taxon>Bacteria</taxon>
        <taxon>Pseudomonadati</taxon>
        <taxon>Bacteroidota</taxon>
        <taxon>Cytophagia</taxon>
        <taxon>Cytophagales</taxon>
        <taxon>Cyclobacteriaceae</taxon>
        <taxon>Mariniradius</taxon>
    </lineage>
</organism>
<evidence type="ECO:0000313" key="1">
    <source>
        <dbReference type="EMBL" id="MCF1752193.1"/>
    </source>
</evidence>
<sequence length="147" mass="16597">MRKTGLLLALCGLLAACQKDRIFEEYKGMNSSEWKVVDTVKFEPNVDEEKFAVVLGVKYNNDYDYRNLYVRYTIQDSLGQTIDSKLMDVPLFESASGKPLGKGFGSTFTKYDTLPISQAFTTIELLQYMRVDTLQGIEAVGVKVVKK</sequence>
<gene>
    <name evidence="1" type="ORF">L0U89_14115</name>
</gene>